<sequence>MPEFPQRLRCCSLRSAHTSCSAIFDLATPISYRATASALVNLIGGTSKIWSSYLYSAPPHFYAAFGIAVSQSLCAPRFRPGKGNEAGGRWYAGKG</sequence>
<gene>
    <name evidence="1" type="ORF">MYCFIDRAFT_212124</name>
</gene>
<dbReference type="VEuPathDB" id="FungiDB:MYCFIDRAFT_212124"/>
<proteinExistence type="predicted"/>
<dbReference type="OrthoDB" id="2250022at2759"/>
<dbReference type="GeneID" id="19337622"/>
<dbReference type="RefSeq" id="XP_007929886.1">
    <property type="nucleotide sequence ID" value="XM_007931695.1"/>
</dbReference>
<dbReference type="Proteomes" id="UP000016932">
    <property type="component" value="Unassembled WGS sequence"/>
</dbReference>
<dbReference type="EMBL" id="KB446562">
    <property type="protein sequence ID" value="EME79062.1"/>
    <property type="molecule type" value="Genomic_DNA"/>
</dbReference>
<name>M3ANL5_PSEFD</name>
<organism evidence="1 2">
    <name type="scientific">Pseudocercospora fijiensis (strain CIRAD86)</name>
    <name type="common">Black leaf streak disease fungus</name>
    <name type="synonym">Mycosphaerella fijiensis</name>
    <dbReference type="NCBI Taxonomy" id="383855"/>
    <lineage>
        <taxon>Eukaryota</taxon>
        <taxon>Fungi</taxon>
        <taxon>Dikarya</taxon>
        <taxon>Ascomycota</taxon>
        <taxon>Pezizomycotina</taxon>
        <taxon>Dothideomycetes</taxon>
        <taxon>Dothideomycetidae</taxon>
        <taxon>Mycosphaerellales</taxon>
        <taxon>Mycosphaerellaceae</taxon>
        <taxon>Pseudocercospora</taxon>
    </lineage>
</organism>
<protein>
    <submittedName>
        <fullName evidence="1">Uncharacterized protein</fullName>
    </submittedName>
</protein>
<keyword evidence="2" id="KW-1185">Reference proteome</keyword>
<dbReference type="KEGG" id="pfj:MYCFIDRAFT_212124"/>
<reference evidence="1 2" key="1">
    <citation type="journal article" date="2012" name="PLoS Pathog.">
        <title>Diverse lifestyles and strategies of plant pathogenesis encoded in the genomes of eighteen Dothideomycetes fungi.</title>
        <authorList>
            <person name="Ohm R.A."/>
            <person name="Feau N."/>
            <person name="Henrissat B."/>
            <person name="Schoch C.L."/>
            <person name="Horwitz B.A."/>
            <person name="Barry K.W."/>
            <person name="Condon B.J."/>
            <person name="Copeland A.C."/>
            <person name="Dhillon B."/>
            <person name="Glaser F."/>
            <person name="Hesse C.N."/>
            <person name="Kosti I."/>
            <person name="LaButti K."/>
            <person name="Lindquist E.A."/>
            <person name="Lucas S."/>
            <person name="Salamov A.A."/>
            <person name="Bradshaw R.E."/>
            <person name="Ciuffetti L."/>
            <person name="Hamelin R.C."/>
            <person name="Kema G.H.J."/>
            <person name="Lawrence C."/>
            <person name="Scott J.A."/>
            <person name="Spatafora J.W."/>
            <person name="Turgeon B.G."/>
            <person name="de Wit P.J.G.M."/>
            <person name="Zhong S."/>
            <person name="Goodwin S.B."/>
            <person name="Grigoriev I.V."/>
        </authorList>
    </citation>
    <scope>NUCLEOTIDE SEQUENCE [LARGE SCALE GENOMIC DNA]</scope>
    <source>
        <strain evidence="1 2">CIRAD86</strain>
    </source>
</reference>
<evidence type="ECO:0000313" key="1">
    <source>
        <dbReference type="EMBL" id="EME79062.1"/>
    </source>
</evidence>
<evidence type="ECO:0000313" key="2">
    <source>
        <dbReference type="Proteomes" id="UP000016932"/>
    </source>
</evidence>
<accession>M3ANL5</accession>
<dbReference type="HOGENOM" id="CLU_2373691_0_0_1"/>
<dbReference type="AlphaFoldDB" id="M3ANL5"/>